<comment type="catalytic activity">
    <reaction evidence="8">
        <text>apo-[ACP] + CoA = holo-[ACP] + adenosine 3',5'-bisphosphate + H(+)</text>
        <dbReference type="Rhea" id="RHEA:12068"/>
        <dbReference type="Rhea" id="RHEA-COMP:9685"/>
        <dbReference type="Rhea" id="RHEA-COMP:9690"/>
        <dbReference type="ChEBI" id="CHEBI:15378"/>
        <dbReference type="ChEBI" id="CHEBI:29999"/>
        <dbReference type="ChEBI" id="CHEBI:57287"/>
        <dbReference type="ChEBI" id="CHEBI:58343"/>
        <dbReference type="ChEBI" id="CHEBI:64479"/>
        <dbReference type="EC" id="2.7.8.7"/>
    </reaction>
</comment>
<feature type="binding site" evidence="8">
    <location>
        <position position="8"/>
    </location>
    <ligand>
        <name>Mg(2+)</name>
        <dbReference type="ChEBI" id="CHEBI:18420"/>
    </ligand>
</feature>
<dbReference type="NCBIfam" id="TIGR00516">
    <property type="entry name" value="acpS"/>
    <property type="match status" value="1"/>
</dbReference>
<dbReference type="InterPro" id="IPR004568">
    <property type="entry name" value="Ppantetheine-prot_Trfase_dom"/>
</dbReference>
<keyword evidence="4 8" id="KW-0276">Fatty acid metabolism</keyword>
<gene>
    <name evidence="8" type="primary">acpS</name>
    <name evidence="10" type="ordered locus">STHERM_c18350</name>
</gene>
<comment type="function">
    <text evidence="8">Transfers the 4'-phosphopantetheine moiety from coenzyme A to a Ser of acyl-carrier-protein.</text>
</comment>
<dbReference type="GO" id="GO:0000287">
    <property type="term" value="F:magnesium ion binding"/>
    <property type="evidence" value="ECO:0007669"/>
    <property type="project" value="UniProtKB-UniRule"/>
</dbReference>
<evidence type="ECO:0000256" key="4">
    <source>
        <dbReference type="ARBA" id="ARBA00022832"/>
    </source>
</evidence>
<dbReference type="PaxDb" id="665571-STHERM_c18350"/>
<evidence type="ECO:0000256" key="6">
    <source>
        <dbReference type="ARBA" id="ARBA00023098"/>
    </source>
</evidence>
<evidence type="ECO:0000259" key="9">
    <source>
        <dbReference type="Pfam" id="PF01648"/>
    </source>
</evidence>
<dbReference type="InterPro" id="IPR008278">
    <property type="entry name" value="4-PPantetheinyl_Trfase_dom"/>
</dbReference>
<dbReference type="InterPro" id="IPR002582">
    <property type="entry name" value="ACPS"/>
</dbReference>
<dbReference type="eggNOG" id="COG0736">
    <property type="taxonomic scope" value="Bacteria"/>
</dbReference>
<evidence type="ECO:0000313" key="10">
    <source>
        <dbReference type="EMBL" id="ADN02770.1"/>
    </source>
</evidence>
<evidence type="ECO:0000256" key="3">
    <source>
        <dbReference type="ARBA" id="ARBA00022723"/>
    </source>
</evidence>
<dbReference type="Pfam" id="PF01648">
    <property type="entry name" value="ACPS"/>
    <property type="match status" value="1"/>
</dbReference>
<dbReference type="NCBIfam" id="TIGR00556">
    <property type="entry name" value="pantethn_trn"/>
    <property type="match status" value="1"/>
</dbReference>
<dbReference type="NCBIfam" id="NF000832">
    <property type="entry name" value="PRK00070.3-2"/>
    <property type="match status" value="1"/>
</dbReference>
<evidence type="ECO:0000313" key="11">
    <source>
        <dbReference type="Proteomes" id="UP000001296"/>
    </source>
</evidence>
<sequence>MILGVGIDVVRIDRIAHWWENPGLVARYFHPLEIESIRRKGGGVAGSLAARFAAKEAFAKALGTGLRGFSLNEVQVENDPHGRPYLVLHGRARDLFARRGGARAHLSLTHEKDAAIAVVVIEGDV</sequence>
<proteinExistence type="inferred from homology"/>
<keyword evidence="6 8" id="KW-0443">Lipid metabolism</keyword>
<comment type="subcellular location">
    <subcellularLocation>
        <location evidence="8">Cytoplasm</location>
    </subcellularLocation>
</comment>
<evidence type="ECO:0000256" key="1">
    <source>
        <dbReference type="ARBA" id="ARBA00022516"/>
    </source>
</evidence>
<dbReference type="HAMAP" id="MF_00101">
    <property type="entry name" value="AcpS"/>
    <property type="match status" value="1"/>
</dbReference>
<dbReference type="InterPro" id="IPR037143">
    <property type="entry name" value="4-PPantetheinyl_Trfase_dom_sf"/>
</dbReference>
<keyword evidence="1 8" id="KW-0444">Lipid biosynthesis</keyword>
<feature type="binding site" evidence="8">
    <location>
        <position position="56"/>
    </location>
    <ligand>
        <name>Mg(2+)</name>
        <dbReference type="ChEBI" id="CHEBI:18420"/>
    </ligand>
</feature>
<dbReference type="EMBL" id="CP001698">
    <property type="protein sequence ID" value="ADN02770.1"/>
    <property type="molecule type" value="Genomic_DNA"/>
</dbReference>
<comment type="cofactor">
    <cofactor evidence="8">
        <name>Mg(2+)</name>
        <dbReference type="ChEBI" id="CHEBI:18420"/>
    </cofactor>
</comment>
<dbReference type="EC" id="2.7.8.7" evidence="8"/>
<dbReference type="Proteomes" id="UP000001296">
    <property type="component" value="Chromosome"/>
</dbReference>
<dbReference type="Gene3D" id="3.90.470.20">
    <property type="entry name" value="4'-phosphopantetheinyl transferase domain"/>
    <property type="match status" value="1"/>
</dbReference>
<accession>E0RPI8</accession>
<dbReference type="AlphaFoldDB" id="E0RPI8"/>
<evidence type="ECO:0000256" key="8">
    <source>
        <dbReference type="HAMAP-Rule" id="MF_00101"/>
    </source>
</evidence>
<dbReference type="GO" id="GO:0006633">
    <property type="term" value="P:fatty acid biosynthetic process"/>
    <property type="evidence" value="ECO:0007669"/>
    <property type="project" value="UniProtKB-UniRule"/>
</dbReference>
<reference key="1">
    <citation type="submission" date="2009-08" db="EMBL/GenBank/DDBJ databases">
        <title>The genome sequence of Spirochaeta thermophila DSM6192.</title>
        <authorList>
            <person name="Angelov A."/>
            <person name="Mientus M."/>
            <person name="Wittenberg S."/>
            <person name="Lehmann R."/>
            <person name="Liesegang H."/>
            <person name="Daniel R."/>
            <person name="Liebl W."/>
        </authorList>
    </citation>
    <scope>NUCLEOTIDE SEQUENCE</scope>
    <source>
        <strain>DSM 6192</strain>
    </source>
</reference>
<dbReference type="RefSeq" id="WP_013314609.1">
    <property type="nucleotide sequence ID" value="NC_014484.1"/>
</dbReference>
<protein>
    <recommendedName>
        <fullName evidence="8">Holo-[acyl-carrier-protein] synthase</fullName>
        <shortName evidence="8">Holo-ACP synthase</shortName>
        <ecNumber evidence="8">2.7.8.7</ecNumber>
    </recommendedName>
    <alternativeName>
        <fullName evidence="8">4'-phosphopantetheinyl transferase AcpS</fullName>
    </alternativeName>
</protein>
<dbReference type="HOGENOM" id="CLU_089696_0_2_12"/>
<dbReference type="GO" id="GO:0005737">
    <property type="term" value="C:cytoplasm"/>
    <property type="evidence" value="ECO:0007669"/>
    <property type="project" value="UniProtKB-SubCell"/>
</dbReference>
<reference evidence="10 11" key="2">
    <citation type="journal article" date="2010" name="J. Bacteriol.">
        <title>Genome sequence of the polysaccharide-degrading, thermophilic anaerobe Spirochaeta thermophila DSM 6192.</title>
        <authorList>
            <person name="Angelov A."/>
            <person name="Liebl S."/>
            <person name="Ballschmiter M."/>
            <person name="Bomeke M."/>
            <person name="Lehmann R."/>
            <person name="Liesegang H."/>
            <person name="Daniel R."/>
            <person name="Liebl W."/>
        </authorList>
    </citation>
    <scope>NUCLEOTIDE SEQUENCE [LARGE SCALE GENOMIC DNA]</scope>
    <source>
        <strain evidence="11">ATCC 49972 / DSM 6192 / RI 19.B1</strain>
    </source>
</reference>
<feature type="domain" description="4'-phosphopantetheinyl transferase" evidence="9">
    <location>
        <begin position="4"/>
        <end position="117"/>
    </location>
</feature>
<dbReference type="KEGG" id="sta:STHERM_c18350"/>
<evidence type="ECO:0000256" key="2">
    <source>
        <dbReference type="ARBA" id="ARBA00022679"/>
    </source>
</evidence>
<name>E0RPI8_WINT6</name>
<keyword evidence="5 8" id="KW-0460">Magnesium</keyword>
<organism evidence="10 11">
    <name type="scientific">Winmispira thermophila (strain ATCC 49972 / DSM 6192 / RI 19.B1)</name>
    <name type="common">Spirochaeta thermophila</name>
    <dbReference type="NCBI Taxonomy" id="665571"/>
    <lineage>
        <taxon>Bacteria</taxon>
        <taxon>Pseudomonadati</taxon>
        <taxon>Spirochaetota</taxon>
        <taxon>Spirochaetia</taxon>
        <taxon>Winmispirales</taxon>
        <taxon>Winmispiraceae</taxon>
        <taxon>Winmispira</taxon>
    </lineage>
</organism>
<keyword evidence="7 8" id="KW-0275">Fatty acid biosynthesis</keyword>
<keyword evidence="8" id="KW-0963">Cytoplasm</keyword>
<comment type="similarity">
    <text evidence="8">Belongs to the P-Pant transferase superfamily. AcpS family.</text>
</comment>
<keyword evidence="2 8" id="KW-0808">Transferase</keyword>
<keyword evidence="3 8" id="KW-0479">Metal-binding</keyword>
<evidence type="ECO:0000256" key="5">
    <source>
        <dbReference type="ARBA" id="ARBA00022842"/>
    </source>
</evidence>
<evidence type="ECO:0000256" key="7">
    <source>
        <dbReference type="ARBA" id="ARBA00023160"/>
    </source>
</evidence>
<dbReference type="SUPFAM" id="SSF56214">
    <property type="entry name" value="4'-phosphopantetheinyl transferase"/>
    <property type="match status" value="1"/>
</dbReference>
<dbReference type="GO" id="GO:0008897">
    <property type="term" value="F:holo-[acyl-carrier-protein] synthase activity"/>
    <property type="evidence" value="ECO:0007669"/>
    <property type="project" value="UniProtKB-UniRule"/>
</dbReference>